<evidence type="ECO:0000313" key="1">
    <source>
        <dbReference type="EMBL" id="SOC06599.1"/>
    </source>
</evidence>
<evidence type="ECO:0000313" key="2">
    <source>
        <dbReference type="Proteomes" id="UP000219111"/>
    </source>
</evidence>
<dbReference type="EMBL" id="OBMT01000005">
    <property type="protein sequence ID" value="SOC06599.1"/>
    <property type="molecule type" value="Genomic_DNA"/>
</dbReference>
<organism evidence="1 2">
    <name type="scientific">Rhodobacter maris</name>
    <dbReference type="NCBI Taxonomy" id="446682"/>
    <lineage>
        <taxon>Bacteria</taxon>
        <taxon>Pseudomonadati</taxon>
        <taxon>Pseudomonadota</taxon>
        <taxon>Alphaproteobacteria</taxon>
        <taxon>Rhodobacterales</taxon>
        <taxon>Rhodobacter group</taxon>
        <taxon>Rhodobacter</taxon>
    </lineage>
</organism>
<gene>
    <name evidence="1" type="ORF">SAMN05877831_10560</name>
</gene>
<dbReference type="AlphaFoldDB" id="A0A285SG83"/>
<protein>
    <submittedName>
        <fullName evidence="1">Uncharacterized protein</fullName>
    </submittedName>
</protein>
<reference evidence="2" key="1">
    <citation type="submission" date="2017-08" db="EMBL/GenBank/DDBJ databases">
        <authorList>
            <person name="Varghese N."/>
            <person name="Submissions S."/>
        </authorList>
    </citation>
    <scope>NUCLEOTIDE SEQUENCE [LARGE SCALE GENOMIC DNA]</scope>
    <source>
        <strain evidence="2">JA276</strain>
    </source>
</reference>
<dbReference type="Proteomes" id="UP000219111">
    <property type="component" value="Unassembled WGS sequence"/>
</dbReference>
<sequence>MFRMLAEVMSLAMGGYAPRARHAGEYKFNR</sequence>
<name>A0A285SG83_9RHOB</name>
<proteinExistence type="predicted"/>
<keyword evidence="2" id="KW-1185">Reference proteome</keyword>
<accession>A0A285SG83</accession>